<gene>
    <name evidence="2" type="ORF">I551_2920</name>
</gene>
<feature type="region of interest" description="Disordered" evidence="1">
    <location>
        <begin position="59"/>
        <end position="80"/>
    </location>
</feature>
<dbReference type="Proteomes" id="UP000020681">
    <property type="component" value="Unassembled WGS sequence"/>
</dbReference>
<dbReference type="EMBL" id="JAOL01000101">
    <property type="protein sequence ID" value="EUA90604.1"/>
    <property type="molecule type" value="Genomic_DNA"/>
</dbReference>
<accession>A0ABP3AI35</accession>
<dbReference type="SUPFAM" id="SSF52777">
    <property type="entry name" value="CoA-dependent acyltransferases"/>
    <property type="match status" value="1"/>
</dbReference>
<evidence type="ECO:0000313" key="3">
    <source>
        <dbReference type="Proteomes" id="UP000020681"/>
    </source>
</evidence>
<evidence type="ECO:0000313" key="2">
    <source>
        <dbReference type="EMBL" id="EUA90604.1"/>
    </source>
</evidence>
<dbReference type="Gene3D" id="3.30.559.30">
    <property type="entry name" value="Nonribosomal peptide synthetase, condensation domain"/>
    <property type="match status" value="1"/>
</dbReference>
<protein>
    <submittedName>
        <fullName evidence="2">Non-ribosomal peptide synthetase</fullName>
    </submittedName>
</protein>
<organism evidence="2 3">
    <name type="scientific">Mycobacterium ulcerans str. Harvey</name>
    <dbReference type="NCBI Taxonomy" id="1299332"/>
    <lineage>
        <taxon>Bacteria</taxon>
        <taxon>Bacillati</taxon>
        <taxon>Actinomycetota</taxon>
        <taxon>Actinomycetes</taxon>
        <taxon>Mycobacteriales</taxon>
        <taxon>Mycobacteriaceae</taxon>
        <taxon>Mycobacterium</taxon>
        <taxon>Mycobacterium ulcerans group</taxon>
    </lineage>
</organism>
<proteinExistence type="predicted"/>
<reference evidence="2 3" key="1">
    <citation type="submission" date="2014-01" db="EMBL/GenBank/DDBJ databases">
        <authorList>
            <person name="Dobos K."/>
            <person name="Lenaerts A."/>
            <person name="Ordway D."/>
            <person name="DeGroote M.A."/>
            <person name="Parker T."/>
            <person name="Sizemore C."/>
            <person name="Tallon L.J."/>
            <person name="Sadzewicz L.K."/>
            <person name="Sengamalay N."/>
            <person name="Fraser C.M."/>
            <person name="Hine E."/>
            <person name="Shefchek K.A."/>
            <person name="Das S.P."/>
            <person name="Tettelin H."/>
        </authorList>
    </citation>
    <scope>NUCLEOTIDE SEQUENCE [LARGE SCALE GENOMIC DNA]</scope>
    <source>
        <strain evidence="2 3">Harvey</strain>
    </source>
</reference>
<sequence>MAPDLDFAHLLDQVRTRSLQALDHQDMPYGVLVEQINAAARHPLAPWPKSCWPGKTTNRPSWHWASWKSPKPRCTPGRHG</sequence>
<evidence type="ECO:0000256" key="1">
    <source>
        <dbReference type="SAM" id="MobiDB-lite"/>
    </source>
</evidence>
<keyword evidence="3" id="KW-1185">Reference proteome</keyword>
<name>A0ABP3AI35_MYCUL</name>
<comment type="caution">
    <text evidence="2">The sequence shown here is derived from an EMBL/GenBank/DDBJ whole genome shotgun (WGS) entry which is preliminary data.</text>
</comment>